<keyword evidence="3" id="KW-1185">Reference proteome</keyword>
<sequence>MRCARIAFGLAALASGGVAAAQTWTPGSEIVGQSVQVETNGVVNTITFNGDGTAAIQTPSGRSVPATWTANGGRLCLTAGGGSECFPYARAFQAGQPVQATSSCGATSRWLANGVNQPAQSRVAGERG</sequence>
<feature type="signal peptide" evidence="1">
    <location>
        <begin position="1"/>
        <end position="20"/>
    </location>
</feature>
<protein>
    <submittedName>
        <fullName evidence="2">Uncharacterized protein</fullName>
    </submittedName>
</protein>
<dbReference type="RefSeq" id="WP_264881013.1">
    <property type="nucleotide sequence ID" value="NZ_JAPDOB010000001.1"/>
</dbReference>
<evidence type="ECO:0000256" key="1">
    <source>
        <dbReference type="SAM" id="SignalP"/>
    </source>
</evidence>
<evidence type="ECO:0000313" key="3">
    <source>
        <dbReference type="Proteomes" id="UP001526246"/>
    </source>
</evidence>
<gene>
    <name evidence="2" type="ORF">OMW55_04030</name>
</gene>
<organism evidence="2 3">
    <name type="scientific">Sphingomonas arvum</name>
    <dbReference type="NCBI Taxonomy" id="2992113"/>
    <lineage>
        <taxon>Bacteria</taxon>
        <taxon>Pseudomonadati</taxon>
        <taxon>Pseudomonadota</taxon>
        <taxon>Alphaproteobacteria</taxon>
        <taxon>Sphingomonadales</taxon>
        <taxon>Sphingomonadaceae</taxon>
        <taxon>Sphingomonas</taxon>
    </lineage>
</organism>
<proteinExistence type="predicted"/>
<name>A0ABT3JD20_9SPHN</name>
<keyword evidence="1" id="KW-0732">Signal</keyword>
<dbReference type="Proteomes" id="UP001526246">
    <property type="component" value="Unassembled WGS sequence"/>
</dbReference>
<comment type="caution">
    <text evidence="2">The sequence shown here is derived from an EMBL/GenBank/DDBJ whole genome shotgun (WGS) entry which is preliminary data.</text>
</comment>
<feature type="chain" id="PRO_5046508323" evidence="1">
    <location>
        <begin position="21"/>
        <end position="128"/>
    </location>
</feature>
<evidence type="ECO:0000313" key="2">
    <source>
        <dbReference type="EMBL" id="MCW3796974.1"/>
    </source>
</evidence>
<reference evidence="2 3" key="1">
    <citation type="submission" date="2022-10" db="EMBL/GenBank/DDBJ databases">
        <title>Sphingomonas sp.</title>
        <authorList>
            <person name="Jin C."/>
        </authorList>
    </citation>
    <scope>NUCLEOTIDE SEQUENCE [LARGE SCALE GENOMIC DNA]</scope>
    <source>
        <strain evidence="2 3">BN140010</strain>
    </source>
</reference>
<accession>A0ABT3JD20</accession>
<dbReference type="EMBL" id="JAPDOB010000001">
    <property type="protein sequence ID" value="MCW3796974.1"/>
    <property type="molecule type" value="Genomic_DNA"/>
</dbReference>